<evidence type="ECO:0000313" key="9">
    <source>
        <dbReference type="EMBL" id="NIJ17206.1"/>
    </source>
</evidence>
<feature type="active site" evidence="5">
    <location>
        <position position="176"/>
    </location>
</feature>
<dbReference type="InterPro" id="IPR035909">
    <property type="entry name" value="CheB_C"/>
</dbReference>
<proteinExistence type="predicted"/>
<feature type="active site" evidence="5">
    <location>
        <position position="203"/>
    </location>
</feature>
<dbReference type="Pfam" id="PF01339">
    <property type="entry name" value="CheB_methylest"/>
    <property type="match status" value="1"/>
</dbReference>
<evidence type="ECO:0000256" key="5">
    <source>
        <dbReference type="PROSITE-ProRule" id="PRU00050"/>
    </source>
</evidence>
<evidence type="ECO:0000259" key="8">
    <source>
        <dbReference type="PROSITE" id="PS50122"/>
    </source>
</evidence>
<evidence type="ECO:0000256" key="2">
    <source>
        <dbReference type="ARBA" id="ARBA00022801"/>
    </source>
</evidence>
<feature type="modified residue" description="4-aspartylphosphate" evidence="6">
    <location>
        <position position="69"/>
    </location>
</feature>
<dbReference type="GO" id="GO:0000156">
    <property type="term" value="F:phosphorelay response regulator activity"/>
    <property type="evidence" value="ECO:0007669"/>
    <property type="project" value="InterPro"/>
</dbReference>
<dbReference type="InterPro" id="IPR001789">
    <property type="entry name" value="Sig_transdc_resp-reg_receiver"/>
</dbReference>
<evidence type="ECO:0000256" key="6">
    <source>
        <dbReference type="PROSITE-ProRule" id="PRU00169"/>
    </source>
</evidence>
<dbReference type="RefSeq" id="WP_167303821.1">
    <property type="nucleotide sequence ID" value="NZ_JAASQR010000003.1"/>
</dbReference>
<comment type="catalytic activity">
    <reaction evidence="4">
        <text>[protein]-L-glutamate 5-O-methyl ester + H2O = L-glutamyl-[protein] + methanol + H(+)</text>
        <dbReference type="Rhea" id="RHEA:23236"/>
        <dbReference type="Rhea" id="RHEA-COMP:10208"/>
        <dbReference type="Rhea" id="RHEA-COMP:10311"/>
        <dbReference type="ChEBI" id="CHEBI:15377"/>
        <dbReference type="ChEBI" id="CHEBI:15378"/>
        <dbReference type="ChEBI" id="CHEBI:17790"/>
        <dbReference type="ChEBI" id="CHEBI:29973"/>
        <dbReference type="ChEBI" id="CHEBI:82795"/>
        <dbReference type="EC" id="3.1.1.61"/>
    </reaction>
</comment>
<keyword evidence="2 5" id="KW-0378">Hydrolase</keyword>
<dbReference type="InterPro" id="IPR011006">
    <property type="entry name" value="CheY-like_superfamily"/>
</dbReference>
<dbReference type="PROSITE" id="PS50110">
    <property type="entry name" value="RESPONSE_REGULATORY"/>
    <property type="match status" value="1"/>
</dbReference>
<sequence length="362" mass="37104">MSVVMQTMAQSSQSSAIRVMVVDDSVVVRTVIERILNGDPTFQVVHKTNSAELALGYLAGEQVDLVLLDIELPGQSGLAALPAILRANPSGKVVILSGNCDEGSAAAMEALALGASDICAKPGSGSYGAQFPRMLIDRLSRLAGDDTPAPAGPSGQAPVARNRARAPIACLGIGASTGGIHALTQLFAGMSAPLGVPILVTQHLPASFTSYLTQQMGRMTPLRVKTAEQGETIAPDIIYVAPGNASLQVRRVLADRVIIGLNQERTAAGYLPGVDPMFASIAEAYGEGGVGIVLTGMGRDGTAGARNIVAAGGWIIAQNEASSVVWGMPGSVASAGLSCALLEPGAIMDFVARRGKSKGLIH</sequence>
<dbReference type="PROSITE" id="PS50122">
    <property type="entry name" value="CHEB"/>
    <property type="match status" value="1"/>
</dbReference>
<reference evidence="9 10" key="1">
    <citation type="submission" date="2020-03" db="EMBL/GenBank/DDBJ databases">
        <title>Genomic Encyclopedia of Type Strains, Phase IV (KMG-IV): sequencing the most valuable type-strain genomes for metagenomic binning, comparative biology and taxonomic classification.</title>
        <authorList>
            <person name="Goeker M."/>
        </authorList>
    </citation>
    <scope>NUCLEOTIDE SEQUENCE [LARGE SCALE GENOMIC DNA]</scope>
    <source>
        <strain evidence="9 10">DSM 21299</strain>
    </source>
</reference>
<organism evidence="9 10">
    <name type="scientific">Sphingobium vermicomposti</name>
    <dbReference type="NCBI Taxonomy" id="529005"/>
    <lineage>
        <taxon>Bacteria</taxon>
        <taxon>Pseudomonadati</taxon>
        <taxon>Pseudomonadota</taxon>
        <taxon>Alphaproteobacteria</taxon>
        <taxon>Sphingomonadales</taxon>
        <taxon>Sphingomonadaceae</taxon>
        <taxon>Sphingobium</taxon>
    </lineage>
</organism>
<dbReference type="PANTHER" id="PTHR42872:SF3">
    <property type="entry name" value="PROTEIN-GLUTAMATE METHYLESTERASE_PROTEIN-GLUTAMINE GLUTAMINASE 1"/>
    <property type="match status" value="1"/>
</dbReference>
<name>A0A846MHF2_9SPHN</name>
<dbReference type="EC" id="3.1.1.61" evidence="3"/>
<dbReference type="PIRSF" id="PIRSF000876">
    <property type="entry name" value="RR_chemtxs_CheB"/>
    <property type="match status" value="1"/>
</dbReference>
<evidence type="ECO:0000256" key="3">
    <source>
        <dbReference type="ARBA" id="ARBA00039140"/>
    </source>
</evidence>
<accession>A0A846MHF2</accession>
<feature type="domain" description="Response regulatory" evidence="7">
    <location>
        <begin position="18"/>
        <end position="136"/>
    </location>
</feature>
<dbReference type="InterPro" id="IPR000673">
    <property type="entry name" value="Sig_transdc_resp-reg_Me-estase"/>
</dbReference>
<dbReference type="AlphaFoldDB" id="A0A846MHF2"/>
<dbReference type="GO" id="GO:0006935">
    <property type="term" value="P:chemotaxis"/>
    <property type="evidence" value="ECO:0007669"/>
    <property type="project" value="UniProtKB-UniRule"/>
</dbReference>
<evidence type="ECO:0000313" key="10">
    <source>
        <dbReference type="Proteomes" id="UP000576821"/>
    </source>
</evidence>
<feature type="active site" evidence="5">
    <location>
        <position position="300"/>
    </location>
</feature>
<evidence type="ECO:0000256" key="4">
    <source>
        <dbReference type="ARBA" id="ARBA00048267"/>
    </source>
</evidence>
<keyword evidence="6" id="KW-0597">Phosphoprotein</keyword>
<dbReference type="EMBL" id="JAASQR010000003">
    <property type="protein sequence ID" value="NIJ17206.1"/>
    <property type="molecule type" value="Genomic_DNA"/>
</dbReference>
<gene>
    <name evidence="9" type="ORF">FHS54_002195</name>
</gene>
<keyword evidence="1 5" id="KW-0145">Chemotaxis</keyword>
<evidence type="ECO:0000256" key="1">
    <source>
        <dbReference type="ARBA" id="ARBA00022500"/>
    </source>
</evidence>
<dbReference type="Proteomes" id="UP000576821">
    <property type="component" value="Unassembled WGS sequence"/>
</dbReference>
<protein>
    <recommendedName>
        <fullName evidence="3">protein-glutamate methylesterase</fullName>
        <ecNumber evidence="3">3.1.1.61</ecNumber>
    </recommendedName>
</protein>
<dbReference type="Pfam" id="PF00072">
    <property type="entry name" value="Response_reg"/>
    <property type="match status" value="1"/>
</dbReference>
<dbReference type="Gene3D" id="3.40.50.2300">
    <property type="match status" value="1"/>
</dbReference>
<comment type="caution">
    <text evidence="9">The sequence shown here is derived from an EMBL/GenBank/DDBJ whole genome shotgun (WGS) entry which is preliminary data.</text>
</comment>
<dbReference type="SMART" id="SM00448">
    <property type="entry name" value="REC"/>
    <property type="match status" value="1"/>
</dbReference>
<dbReference type="PANTHER" id="PTHR42872">
    <property type="entry name" value="PROTEIN-GLUTAMATE METHYLESTERASE/PROTEIN-GLUTAMINE GLUTAMINASE"/>
    <property type="match status" value="1"/>
</dbReference>
<dbReference type="InterPro" id="IPR008248">
    <property type="entry name" value="CheB-like"/>
</dbReference>
<feature type="domain" description="CheB-type methylesterase" evidence="8">
    <location>
        <begin position="167"/>
        <end position="337"/>
    </location>
</feature>
<dbReference type="SUPFAM" id="SSF52172">
    <property type="entry name" value="CheY-like"/>
    <property type="match status" value="1"/>
</dbReference>
<dbReference type="Gene3D" id="3.40.50.180">
    <property type="entry name" value="Methylesterase CheB, C-terminal domain"/>
    <property type="match status" value="1"/>
</dbReference>
<keyword evidence="10" id="KW-1185">Reference proteome</keyword>
<dbReference type="GO" id="GO:0005737">
    <property type="term" value="C:cytoplasm"/>
    <property type="evidence" value="ECO:0007669"/>
    <property type="project" value="InterPro"/>
</dbReference>
<evidence type="ECO:0000259" key="7">
    <source>
        <dbReference type="PROSITE" id="PS50110"/>
    </source>
</evidence>
<dbReference type="CDD" id="cd16432">
    <property type="entry name" value="CheB_Rec"/>
    <property type="match status" value="1"/>
</dbReference>
<dbReference type="SUPFAM" id="SSF52738">
    <property type="entry name" value="Methylesterase CheB, C-terminal domain"/>
    <property type="match status" value="1"/>
</dbReference>
<dbReference type="GO" id="GO:0008984">
    <property type="term" value="F:protein-glutamate methylesterase activity"/>
    <property type="evidence" value="ECO:0007669"/>
    <property type="project" value="UniProtKB-EC"/>
</dbReference>